<dbReference type="InterPro" id="IPR038765">
    <property type="entry name" value="Papain-like_cys_pep_sf"/>
</dbReference>
<dbReference type="EMBL" id="CACRSJ010000109">
    <property type="protein sequence ID" value="VYS62817.1"/>
    <property type="molecule type" value="Genomic_DNA"/>
</dbReference>
<dbReference type="SUPFAM" id="SSF54001">
    <property type="entry name" value="Cysteine proteinases"/>
    <property type="match status" value="1"/>
</dbReference>
<dbReference type="Proteomes" id="UP000426265">
    <property type="component" value="Unassembled WGS sequence"/>
</dbReference>
<evidence type="ECO:0000313" key="2">
    <source>
        <dbReference type="Proteomes" id="UP000426265"/>
    </source>
</evidence>
<sequence length="116" mass="13093">MFEIKCLGTGKAHGVEVVDPPPRWVWSGYAGIVSNVLNQKDDPNCWAISFIRAIEAIFNIGKRLDEQRSFFIQHLANNVKIRKYELEDTSTLADFVDQNGILEEGECLYTGTSKTL</sequence>
<proteinExistence type="predicted"/>
<gene>
    <name evidence="1" type="ORF">AN1_LOCUS18240</name>
</gene>
<evidence type="ECO:0008006" key="3">
    <source>
        <dbReference type="Google" id="ProtNLM"/>
    </source>
</evidence>
<evidence type="ECO:0000313" key="1">
    <source>
        <dbReference type="EMBL" id="VYS62817.1"/>
    </source>
</evidence>
<dbReference type="Gene3D" id="3.90.70.10">
    <property type="entry name" value="Cysteine proteinases"/>
    <property type="match status" value="1"/>
</dbReference>
<reference evidence="1 2" key="1">
    <citation type="submission" date="2019-11" db="EMBL/GenBank/DDBJ databases">
        <authorList>
            <person name="Jiao W.-B."/>
            <person name="Schneeberger K."/>
        </authorList>
    </citation>
    <scope>NUCLEOTIDE SEQUENCE [LARGE SCALE GENOMIC DNA]</scope>
    <source>
        <strain evidence="2">cv. An-1</strain>
    </source>
</reference>
<accession>A0A654FPL4</accession>
<name>A0A654FPL4_ARATH</name>
<dbReference type="AlphaFoldDB" id="A0A654FPL4"/>
<organism evidence="1 2">
    <name type="scientific">Arabidopsis thaliana</name>
    <name type="common">Mouse-ear cress</name>
    <dbReference type="NCBI Taxonomy" id="3702"/>
    <lineage>
        <taxon>Eukaryota</taxon>
        <taxon>Viridiplantae</taxon>
        <taxon>Streptophyta</taxon>
        <taxon>Embryophyta</taxon>
        <taxon>Tracheophyta</taxon>
        <taxon>Spermatophyta</taxon>
        <taxon>Magnoliopsida</taxon>
        <taxon>eudicotyledons</taxon>
        <taxon>Gunneridae</taxon>
        <taxon>Pentapetalae</taxon>
        <taxon>rosids</taxon>
        <taxon>malvids</taxon>
        <taxon>Brassicales</taxon>
        <taxon>Brassicaceae</taxon>
        <taxon>Camelineae</taxon>
        <taxon>Arabidopsis</taxon>
    </lineage>
</organism>
<protein>
    <recommendedName>
        <fullName evidence="3">Peptidase C1A papain C-terminal domain-containing protein</fullName>
    </recommendedName>
</protein>